<evidence type="ECO:0000313" key="2">
    <source>
        <dbReference type="Proteomes" id="UP000237056"/>
    </source>
</evidence>
<proteinExistence type="predicted"/>
<organism evidence="1 2">
    <name type="scientific">Flavobacterium croceum DSM 17960</name>
    <dbReference type="NCBI Taxonomy" id="1121886"/>
    <lineage>
        <taxon>Bacteria</taxon>
        <taxon>Pseudomonadati</taxon>
        <taxon>Bacteroidota</taxon>
        <taxon>Flavobacteriia</taxon>
        <taxon>Flavobacteriales</taxon>
        <taxon>Flavobacteriaceae</taxon>
        <taxon>Flavobacterium</taxon>
    </lineage>
</organism>
<dbReference type="RefSeq" id="WP_103726399.1">
    <property type="nucleotide sequence ID" value="NZ_PQNY01000011.1"/>
</dbReference>
<dbReference type="Proteomes" id="UP000237056">
    <property type="component" value="Unassembled WGS sequence"/>
</dbReference>
<keyword evidence="2" id="KW-1185">Reference proteome</keyword>
<comment type="caution">
    <text evidence="1">The sequence shown here is derived from an EMBL/GenBank/DDBJ whole genome shotgun (WGS) entry which is preliminary data.</text>
</comment>
<reference evidence="1 2" key="1">
    <citation type="submission" date="2018-01" db="EMBL/GenBank/DDBJ databases">
        <title>Genomic Encyclopedia of Type Strains, Phase I: the one thousand microbial genomes (KMG-I) project.</title>
        <authorList>
            <person name="Goeker M."/>
        </authorList>
    </citation>
    <scope>NUCLEOTIDE SEQUENCE [LARGE SCALE GENOMIC DNA]</scope>
    <source>
        <strain evidence="1 2">DSM 17960</strain>
    </source>
</reference>
<protein>
    <submittedName>
        <fullName evidence="1">Uncharacterized protein</fullName>
    </submittedName>
</protein>
<dbReference type="OrthoDB" id="1429200at2"/>
<accession>A0A2S4N6I9</accession>
<evidence type="ECO:0000313" key="1">
    <source>
        <dbReference type="EMBL" id="POS01291.1"/>
    </source>
</evidence>
<dbReference type="AlphaFoldDB" id="A0A2S4N6I9"/>
<dbReference type="EMBL" id="PQNY01000011">
    <property type="protein sequence ID" value="POS01291.1"/>
    <property type="molecule type" value="Genomic_DNA"/>
</dbReference>
<sequence>MELTEEERYWCPYEKNQILIFKSNLGNFDTLQVDSRVEDYTNKNCNCIEVSFEQLNYIEIGFSLKSKTKTLLYSSVSLMKNNDRSLSYPELSFFGLTSAPYLNGKQTKPKKIKLQATNKFYENTYKFEEKINAQNVDDGYLSSFYYDRKNGLVKYIAKDGEIFELIKK</sequence>
<name>A0A2S4N6I9_9FLAO</name>
<gene>
    <name evidence="1" type="ORF">Q361_1112</name>
</gene>